<accession>A0ACB7RYU9</accession>
<comment type="caution">
    <text evidence="1">The sequence shown here is derived from an EMBL/GenBank/DDBJ whole genome shotgun (WGS) entry which is preliminary data.</text>
</comment>
<sequence length="224" mass="25131">MLCRGCVVAEIFFKDSPKLSAALDPVCKLPKKPGRCLAYMPRYYYNTTTGTCQRFIYGGCEGNENNFETLKQCQAKCAPALPNPVCNETKYRGPCLGYFPRYYFNNVSKTCEKFVYGGCRGNGNNFHTLEECQNTCWVSLDQDAAETVDAAELTLWPFSPPEQCTYAADPGPCTAYMPRFFYNTLSKTCEMFVYGGCGGNSNNFHTYDACQKTCKKFFGVIPRA</sequence>
<organism evidence="1 2">
    <name type="scientific">Hyalomma asiaticum</name>
    <name type="common">Tick</name>
    <dbReference type="NCBI Taxonomy" id="266040"/>
    <lineage>
        <taxon>Eukaryota</taxon>
        <taxon>Metazoa</taxon>
        <taxon>Ecdysozoa</taxon>
        <taxon>Arthropoda</taxon>
        <taxon>Chelicerata</taxon>
        <taxon>Arachnida</taxon>
        <taxon>Acari</taxon>
        <taxon>Parasitiformes</taxon>
        <taxon>Ixodida</taxon>
        <taxon>Ixodoidea</taxon>
        <taxon>Ixodidae</taxon>
        <taxon>Hyalomminae</taxon>
        <taxon>Hyalomma</taxon>
    </lineage>
</organism>
<dbReference type="Proteomes" id="UP000821845">
    <property type="component" value="Chromosome 7"/>
</dbReference>
<evidence type="ECO:0000313" key="2">
    <source>
        <dbReference type="Proteomes" id="UP000821845"/>
    </source>
</evidence>
<keyword evidence="2" id="KW-1185">Reference proteome</keyword>
<name>A0ACB7RYU9_HYAAI</name>
<dbReference type="EMBL" id="CM023487">
    <property type="protein sequence ID" value="KAH6926583.1"/>
    <property type="molecule type" value="Genomic_DNA"/>
</dbReference>
<reference evidence="1" key="1">
    <citation type="submission" date="2020-05" db="EMBL/GenBank/DDBJ databases">
        <title>Large-scale comparative analyses of tick genomes elucidate their genetic diversity and vector capacities.</title>
        <authorList>
            <person name="Jia N."/>
            <person name="Wang J."/>
            <person name="Shi W."/>
            <person name="Du L."/>
            <person name="Sun Y."/>
            <person name="Zhan W."/>
            <person name="Jiang J."/>
            <person name="Wang Q."/>
            <person name="Zhang B."/>
            <person name="Ji P."/>
            <person name="Sakyi L.B."/>
            <person name="Cui X."/>
            <person name="Yuan T."/>
            <person name="Jiang B."/>
            <person name="Yang W."/>
            <person name="Lam T.T.-Y."/>
            <person name="Chang Q."/>
            <person name="Ding S."/>
            <person name="Wang X."/>
            <person name="Zhu J."/>
            <person name="Ruan X."/>
            <person name="Zhao L."/>
            <person name="Wei J."/>
            <person name="Que T."/>
            <person name="Du C."/>
            <person name="Cheng J."/>
            <person name="Dai P."/>
            <person name="Han X."/>
            <person name="Huang E."/>
            <person name="Gao Y."/>
            <person name="Liu J."/>
            <person name="Shao H."/>
            <person name="Ye R."/>
            <person name="Li L."/>
            <person name="Wei W."/>
            <person name="Wang X."/>
            <person name="Wang C."/>
            <person name="Yang T."/>
            <person name="Huo Q."/>
            <person name="Li W."/>
            <person name="Guo W."/>
            <person name="Chen H."/>
            <person name="Zhou L."/>
            <person name="Ni X."/>
            <person name="Tian J."/>
            <person name="Zhou Y."/>
            <person name="Sheng Y."/>
            <person name="Liu T."/>
            <person name="Pan Y."/>
            <person name="Xia L."/>
            <person name="Li J."/>
            <person name="Zhao F."/>
            <person name="Cao W."/>
        </authorList>
    </citation>
    <scope>NUCLEOTIDE SEQUENCE</scope>
    <source>
        <strain evidence="1">Hyas-2018</strain>
    </source>
</reference>
<protein>
    <submittedName>
        <fullName evidence="1">Uncharacterized protein</fullName>
    </submittedName>
</protein>
<evidence type="ECO:0000313" key="1">
    <source>
        <dbReference type="EMBL" id="KAH6926583.1"/>
    </source>
</evidence>
<proteinExistence type="predicted"/>
<gene>
    <name evidence="1" type="ORF">HPB50_019824</name>
</gene>